<organism evidence="4 5">
    <name type="scientific">Desulfuromonas versatilis</name>
    <dbReference type="NCBI Taxonomy" id="2802975"/>
    <lineage>
        <taxon>Bacteria</taxon>
        <taxon>Pseudomonadati</taxon>
        <taxon>Thermodesulfobacteriota</taxon>
        <taxon>Desulfuromonadia</taxon>
        <taxon>Desulfuromonadales</taxon>
        <taxon>Desulfuromonadaceae</taxon>
        <taxon>Desulfuromonas</taxon>
    </lineage>
</organism>
<evidence type="ECO:0000313" key="5">
    <source>
        <dbReference type="Proteomes" id="UP001319827"/>
    </source>
</evidence>
<feature type="transmembrane region" description="Helical" evidence="2">
    <location>
        <begin position="245"/>
        <end position="264"/>
    </location>
</feature>
<dbReference type="PANTHER" id="PTHR35038:SF8">
    <property type="entry name" value="C-TYPE POLYHEME CYTOCHROME OMCC"/>
    <property type="match status" value="1"/>
</dbReference>
<dbReference type="EMBL" id="AP024355">
    <property type="protein sequence ID" value="BCR04145.1"/>
    <property type="molecule type" value="Genomic_DNA"/>
</dbReference>
<dbReference type="Proteomes" id="UP001319827">
    <property type="component" value="Chromosome"/>
</dbReference>
<keyword evidence="2" id="KW-1133">Transmembrane helix</keyword>
<protein>
    <submittedName>
        <fullName evidence="4">C-type cytochrome</fullName>
    </submittedName>
</protein>
<evidence type="ECO:0000256" key="3">
    <source>
        <dbReference type="SAM" id="SignalP"/>
    </source>
</evidence>
<accession>A0ABM8HUH6</accession>
<sequence>MTKYFHLTIRSLLSALLAVPVLWPAIAQAQAQETVCIQCHGGQPGRLGEPIGQWQGSIHAQNGISCHGCHGGDPTDFAMAMSPERGFIGVPDEAEIPEFCGRCHVGVKEDYLQSAHGQALDAGGPQCVTCHGNHAVQKTTIDLINAEDCSRCHEYGRAERIKSALAETDRMISGLETELAQLHRTGIATKPLQDQIFAARNKFHRLFHSVDVEKIQQETAGVQAELGKVEERVAAYHADFSQRRLWGGGVTLALVLMGVLFMLLRKTYHDEEQEHR</sequence>
<name>A0ABM8HUH6_9BACT</name>
<dbReference type="InterPro" id="IPR051829">
    <property type="entry name" value="Multiheme_Cytochr_ET"/>
</dbReference>
<reference evidence="4 5" key="1">
    <citation type="journal article" date="2016" name="C (Basel)">
        <title>Selective Growth of and Electricity Production by Marine Exoelectrogenic Bacteria in Self-Aggregated Hydrogel of Microbially Reduced Graphene Oxide.</title>
        <authorList>
            <person name="Yoshida N."/>
            <person name="Goto Y."/>
            <person name="Miyata Y."/>
        </authorList>
    </citation>
    <scope>NUCLEOTIDE SEQUENCE [LARGE SCALE GENOMIC DNA]</scope>
    <source>
        <strain evidence="4 5">NIT-T3</strain>
    </source>
</reference>
<evidence type="ECO:0000256" key="1">
    <source>
        <dbReference type="ARBA" id="ARBA00022729"/>
    </source>
</evidence>
<feature type="signal peptide" evidence="3">
    <location>
        <begin position="1"/>
        <end position="29"/>
    </location>
</feature>
<feature type="chain" id="PRO_5047197945" evidence="3">
    <location>
        <begin position="30"/>
        <end position="276"/>
    </location>
</feature>
<gene>
    <name evidence="4" type="ORF">DESUT3_12140</name>
</gene>
<proteinExistence type="predicted"/>
<dbReference type="Gene3D" id="3.90.10.10">
    <property type="entry name" value="Cytochrome C3"/>
    <property type="match status" value="1"/>
</dbReference>
<evidence type="ECO:0000313" key="4">
    <source>
        <dbReference type="EMBL" id="BCR04145.1"/>
    </source>
</evidence>
<keyword evidence="2" id="KW-0812">Transmembrane</keyword>
<dbReference type="InterPro" id="IPR036280">
    <property type="entry name" value="Multihaem_cyt_sf"/>
</dbReference>
<keyword evidence="2" id="KW-0472">Membrane</keyword>
<keyword evidence="1 3" id="KW-0732">Signal</keyword>
<keyword evidence="5" id="KW-1185">Reference proteome</keyword>
<evidence type="ECO:0000256" key="2">
    <source>
        <dbReference type="SAM" id="Phobius"/>
    </source>
</evidence>
<reference evidence="4 5" key="2">
    <citation type="journal article" date="2021" name="Int. J. Syst. Evol. Microbiol.">
        <title>Isolation and Polyphasic Characterization of Desulfuromonas versatilis sp. Nov., an Electrogenic Bacteria Capable of Versatile Metabolism Isolated from a Graphene Oxide-Reducing Enrichment Culture.</title>
        <authorList>
            <person name="Xie L."/>
            <person name="Yoshida N."/>
            <person name="Ishii S."/>
            <person name="Meng L."/>
        </authorList>
    </citation>
    <scope>NUCLEOTIDE SEQUENCE [LARGE SCALE GENOMIC DNA]</scope>
    <source>
        <strain evidence="4 5">NIT-T3</strain>
    </source>
</reference>
<dbReference type="SUPFAM" id="SSF48695">
    <property type="entry name" value="Multiheme cytochromes"/>
    <property type="match status" value="1"/>
</dbReference>
<dbReference type="RefSeq" id="WP_221251565.1">
    <property type="nucleotide sequence ID" value="NZ_AP024355.1"/>
</dbReference>
<dbReference type="PANTHER" id="PTHR35038">
    <property type="entry name" value="DISSIMILATORY SULFITE REDUCTASE SIRA"/>
    <property type="match status" value="1"/>
</dbReference>